<keyword evidence="7" id="KW-1185">Reference proteome</keyword>
<dbReference type="InterPro" id="IPR001196">
    <property type="entry name" value="Ribosomal_uL15_CS"/>
</dbReference>
<dbReference type="InterPro" id="IPR021131">
    <property type="entry name" value="Ribosomal_uL15/eL18"/>
</dbReference>
<feature type="domain" description="Large ribosomal subunit protein uL15/eL18" evidence="5">
    <location>
        <begin position="32"/>
        <end position="119"/>
    </location>
</feature>
<keyword evidence="3 4" id="KW-0687">Ribonucleoprotein</keyword>
<evidence type="ECO:0000256" key="3">
    <source>
        <dbReference type="ARBA" id="ARBA00023274"/>
    </source>
</evidence>
<comment type="similarity">
    <text evidence="1 4">Belongs to the eukaryotic ribosomal protein eL18 family.</text>
</comment>
<dbReference type="OrthoDB" id="11309at2157"/>
<name>A0A1V6N3I8_METAZ</name>
<dbReference type="GO" id="GO:0006412">
    <property type="term" value="P:translation"/>
    <property type="evidence" value="ECO:0007669"/>
    <property type="project" value="UniProtKB-UniRule"/>
</dbReference>
<dbReference type="PANTHER" id="PTHR10934">
    <property type="entry name" value="60S RIBOSOMAL PROTEIN L18"/>
    <property type="match status" value="1"/>
</dbReference>
<dbReference type="HAMAP" id="MF_00329">
    <property type="entry name" value="Ribosomal_eL18"/>
    <property type="match status" value="1"/>
</dbReference>
<dbReference type="GO" id="GO:0003735">
    <property type="term" value="F:structural constituent of ribosome"/>
    <property type="evidence" value="ECO:0007669"/>
    <property type="project" value="InterPro"/>
</dbReference>
<keyword evidence="2 4" id="KW-0689">Ribosomal protein</keyword>
<dbReference type="InterPro" id="IPR036227">
    <property type="entry name" value="Ribosomal_uL15/eL18_sf"/>
</dbReference>
<dbReference type="NCBIfam" id="NF003079">
    <property type="entry name" value="PRK04005.1"/>
    <property type="match status" value="1"/>
</dbReference>
<dbReference type="GO" id="GO:0022625">
    <property type="term" value="C:cytosolic large ribosomal subunit"/>
    <property type="evidence" value="ECO:0007669"/>
    <property type="project" value="TreeGrafter"/>
</dbReference>
<dbReference type="Pfam" id="PF17135">
    <property type="entry name" value="Ribosomal_L18"/>
    <property type="match status" value="1"/>
</dbReference>
<dbReference type="InterPro" id="IPR000039">
    <property type="entry name" value="Ribosomal_eL18"/>
</dbReference>
<dbReference type="InterPro" id="IPR022947">
    <property type="entry name" value="Ribosomal_eL18_arc"/>
</dbReference>
<dbReference type="AlphaFoldDB" id="A0A1V6N3I8"/>
<protein>
    <recommendedName>
        <fullName evidence="4">Large ribosomal subunit protein eL18</fullName>
    </recommendedName>
</protein>
<dbReference type="Gene3D" id="3.100.10.10">
    <property type="match status" value="1"/>
</dbReference>
<dbReference type="PROSITE" id="PS00475">
    <property type="entry name" value="RIBOSOMAL_L15"/>
    <property type="match status" value="1"/>
</dbReference>
<dbReference type="SUPFAM" id="SSF52080">
    <property type="entry name" value="Ribosomal proteins L15p and L18e"/>
    <property type="match status" value="1"/>
</dbReference>
<gene>
    <name evidence="4 6" type="primary">rpl18e</name>
    <name evidence="6" type="ORF">MBBAR_6c01760</name>
</gene>
<dbReference type="EMBL" id="JXMW01000006">
    <property type="protein sequence ID" value="OQD59066.1"/>
    <property type="molecule type" value="Genomic_DNA"/>
</dbReference>
<dbReference type="PANTHER" id="PTHR10934:SF2">
    <property type="entry name" value="LARGE RIBOSOMAL SUBUNIT PROTEIN EL18"/>
    <property type="match status" value="1"/>
</dbReference>
<evidence type="ECO:0000256" key="2">
    <source>
        <dbReference type="ARBA" id="ARBA00022980"/>
    </source>
</evidence>
<evidence type="ECO:0000259" key="5">
    <source>
        <dbReference type="Pfam" id="PF17135"/>
    </source>
</evidence>
<evidence type="ECO:0000313" key="7">
    <source>
        <dbReference type="Proteomes" id="UP000191661"/>
    </source>
</evidence>
<comment type="caution">
    <text evidence="6">The sequence shown here is derived from an EMBL/GenBank/DDBJ whole genome shotgun (WGS) entry which is preliminary data.</text>
</comment>
<organism evidence="6 7">
    <name type="scientific">Methanobrevibacter arboriphilus JCM 13429 = DSM 1125</name>
    <dbReference type="NCBI Taxonomy" id="1300164"/>
    <lineage>
        <taxon>Archaea</taxon>
        <taxon>Methanobacteriati</taxon>
        <taxon>Methanobacteriota</taxon>
        <taxon>Methanomada group</taxon>
        <taxon>Methanobacteria</taxon>
        <taxon>Methanobacteriales</taxon>
        <taxon>Methanobacteriaceae</taxon>
        <taxon>Methanobrevibacter</taxon>
    </lineage>
</organism>
<evidence type="ECO:0000256" key="4">
    <source>
        <dbReference type="HAMAP-Rule" id="MF_00329"/>
    </source>
</evidence>
<sequence>MARRVIKTNPNLTELIKNLKDKSYNEEVAIWKDVAQRLERASRRQAEVNLSDINRVSEENQTVLVPGKVLSNGKLDHEVSIAALKFSKTAQEKIEKSGGECISISEIIEKNPKGSNIKIVE</sequence>
<reference evidence="6 7" key="1">
    <citation type="submission" date="2014-12" db="EMBL/GenBank/DDBJ databases">
        <title>Genome sequence of Methanobrevibacter arboriphilicus DH1, DSM1125.</title>
        <authorList>
            <person name="Poehlein A."/>
            <person name="Thauer R.K."/>
            <person name="Seedorf H."/>
            <person name="Daniel R."/>
        </authorList>
    </citation>
    <scope>NUCLEOTIDE SEQUENCE [LARGE SCALE GENOMIC DNA]</scope>
    <source>
        <strain evidence="6 7">DH1</strain>
    </source>
</reference>
<dbReference type="RefSeq" id="WP_080460115.1">
    <property type="nucleotide sequence ID" value="NZ_JXMW01000006.1"/>
</dbReference>
<evidence type="ECO:0000313" key="6">
    <source>
        <dbReference type="EMBL" id="OQD59066.1"/>
    </source>
</evidence>
<proteinExistence type="inferred from homology"/>
<dbReference type="Proteomes" id="UP000191661">
    <property type="component" value="Unassembled WGS sequence"/>
</dbReference>
<dbReference type="GO" id="GO:0003723">
    <property type="term" value="F:RNA binding"/>
    <property type="evidence" value="ECO:0007669"/>
    <property type="project" value="TreeGrafter"/>
</dbReference>
<accession>A0A1V6N3I8</accession>
<evidence type="ECO:0000256" key="1">
    <source>
        <dbReference type="ARBA" id="ARBA00006815"/>
    </source>
</evidence>